<feature type="transmembrane region" description="Helical" evidence="8">
    <location>
        <begin position="47"/>
        <end position="64"/>
    </location>
</feature>
<reference evidence="9 10" key="1">
    <citation type="submission" date="2021-05" db="EMBL/GenBank/DDBJ databases">
        <title>The draft genome of Geobacter pelophilus DSM 12255.</title>
        <authorList>
            <person name="Xu Z."/>
            <person name="Masuda Y."/>
            <person name="Itoh H."/>
            <person name="Senoo K."/>
        </authorList>
    </citation>
    <scope>NUCLEOTIDE SEQUENCE [LARGE SCALE GENOMIC DNA]</scope>
    <source>
        <strain evidence="9 10">DSM 12255</strain>
    </source>
</reference>
<feature type="transmembrane region" description="Helical" evidence="8">
    <location>
        <begin position="418"/>
        <end position="438"/>
    </location>
</feature>
<dbReference type="GO" id="GO:0071555">
    <property type="term" value="P:cell wall organization"/>
    <property type="evidence" value="ECO:0007669"/>
    <property type="project" value="TreeGrafter"/>
</dbReference>
<gene>
    <name evidence="9" type="ORF">KI809_17905</name>
</gene>
<evidence type="ECO:0000256" key="5">
    <source>
        <dbReference type="ARBA" id="ARBA00022989"/>
    </source>
</evidence>
<feature type="transmembrane region" description="Helical" evidence="8">
    <location>
        <begin position="98"/>
        <end position="120"/>
    </location>
</feature>
<comment type="subcellular location">
    <subcellularLocation>
        <location evidence="1">Cell membrane</location>
        <topology evidence="1">Multi-pass membrane protein</topology>
    </subcellularLocation>
</comment>
<organism evidence="9 10">
    <name type="scientific">Geoanaerobacter pelophilus</name>
    <dbReference type="NCBI Taxonomy" id="60036"/>
    <lineage>
        <taxon>Bacteria</taxon>
        <taxon>Pseudomonadati</taxon>
        <taxon>Thermodesulfobacteriota</taxon>
        <taxon>Desulfuromonadia</taxon>
        <taxon>Geobacterales</taxon>
        <taxon>Geobacteraceae</taxon>
        <taxon>Geoanaerobacter</taxon>
    </lineage>
</organism>
<feature type="binding site" evidence="7">
    <location>
        <position position="150"/>
    </location>
    <ligand>
        <name>Mg(2+)</name>
        <dbReference type="ChEBI" id="CHEBI:18420"/>
    </ligand>
</feature>
<feature type="transmembrane region" description="Helical" evidence="8">
    <location>
        <begin position="444"/>
        <end position="464"/>
    </location>
</feature>
<evidence type="ECO:0000256" key="6">
    <source>
        <dbReference type="ARBA" id="ARBA00023136"/>
    </source>
</evidence>
<keyword evidence="10" id="KW-1185">Reference proteome</keyword>
<feature type="transmembrane region" description="Helical" evidence="8">
    <location>
        <begin position="181"/>
        <end position="199"/>
    </location>
</feature>
<evidence type="ECO:0000256" key="8">
    <source>
        <dbReference type="SAM" id="Phobius"/>
    </source>
</evidence>
<dbReference type="InterPro" id="IPR018480">
    <property type="entry name" value="PNAcMuramoyl-5peptid_Trfase_CS"/>
</dbReference>
<dbReference type="InterPro" id="IPR000715">
    <property type="entry name" value="Glycosyl_transferase_4"/>
</dbReference>
<proteinExistence type="predicted"/>
<feature type="transmembrane region" description="Helical" evidence="8">
    <location>
        <begin position="310"/>
        <end position="330"/>
    </location>
</feature>
<dbReference type="PROSITE" id="PS01348">
    <property type="entry name" value="MRAY_2"/>
    <property type="match status" value="1"/>
</dbReference>
<feature type="binding site" evidence="7">
    <location>
        <position position="210"/>
    </location>
    <ligand>
        <name>Mg(2+)</name>
        <dbReference type="ChEBI" id="CHEBI:18420"/>
    </ligand>
</feature>
<dbReference type="Proteomes" id="UP000811899">
    <property type="component" value="Unassembled WGS sequence"/>
</dbReference>
<evidence type="ECO:0000256" key="1">
    <source>
        <dbReference type="ARBA" id="ARBA00004651"/>
    </source>
</evidence>
<comment type="cofactor">
    <cofactor evidence="7">
        <name>Mg(2+)</name>
        <dbReference type="ChEBI" id="CHEBI:18420"/>
    </cofactor>
</comment>
<evidence type="ECO:0000256" key="2">
    <source>
        <dbReference type="ARBA" id="ARBA00022475"/>
    </source>
</evidence>
<keyword evidence="4 8" id="KW-0812">Transmembrane</keyword>
<keyword evidence="5 8" id="KW-1133">Transmembrane helix</keyword>
<feature type="transmembrane region" description="Helical" evidence="8">
    <location>
        <begin position="70"/>
        <end position="86"/>
    </location>
</feature>
<protein>
    <submittedName>
        <fullName evidence="9">Undecaprenyl/decaprenyl-phosphate alpha-N-acetylglucosaminyl 1-phosphate transferase</fullName>
    </submittedName>
</protein>
<dbReference type="AlphaFoldDB" id="A0AAW4LC98"/>
<keyword evidence="2" id="KW-1003">Cell membrane</keyword>
<feature type="transmembrane region" description="Helical" evidence="8">
    <location>
        <begin position="158"/>
        <end position="175"/>
    </location>
</feature>
<keyword evidence="7" id="KW-0479">Metal-binding</keyword>
<feature type="transmembrane region" description="Helical" evidence="8">
    <location>
        <begin position="386"/>
        <end position="406"/>
    </location>
</feature>
<dbReference type="GO" id="GO:0009103">
    <property type="term" value="P:lipopolysaccharide biosynthetic process"/>
    <property type="evidence" value="ECO:0007669"/>
    <property type="project" value="TreeGrafter"/>
</dbReference>
<dbReference type="PANTHER" id="PTHR22926">
    <property type="entry name" value="PHOSPHO-N-ACETYLMURAMOYL-PENTAPEPTIDE-TRANSFERASE"/>
    <property type="match status" value="1"/>
</dbReference>
<keyword evidence="6 8" id="KW-0472">Membrane</keyword>
<dbReference type="Pfam" id="PF00953">
    <property type="entry name" value="Glycos_transf_4"/>
    <property type="match status" value="1"/>
</dbReference>
<feature type="transmembrane region" description="Helical" evidence="8">
    <location>
        <begin position="280"/>
        <end position="304"/>
    </location>
</feature>
<dbReference type="CDD" id="cd06853">
    <property type="entry name" value="GT_WecA_like"/>
    <property type="match status" value="1"/>
</dbReference>
<keyword evidence="3 9" id="KW-0808">Transferase</keyword>
<sequence length="542" mass="59203">MIFLVTLLTAVLLTIVLIPVLSSAAIRYNAVDLPNERKVHTRPIPRIGGLAMAAGTFIPLLYVFRGNAFLVAYLAGAGVLVAFGLVDDFRELSPKVKFAGQILAAFIAVFHGGVVIRSLGTLLPDGWLLPEWLAMALTLLVIVGVTNAINLADGLDGLAGGISLLMFAGIGYLAYLAGNAIIGLICLAIGGALFGFLRFNTHPATIFMGDAGSQFLGFSVVTLAIALTQGTRAYSPLLPLLLVGFPVLDTLTVMITRIVQGRSPFTADKNHFHHHLLQLGFLHPESVLIIYVVQTLLVIAALFLRYHSDWLLLLGYLLFCGGVLAVFTLADRTGWRPRGLEQFNLHIGQRIRELRDHGRIIKNFFPLFSVTVPLLLFVTCVRPMELPPFVTCAAGLFGVVILTLVVCGRQWLMPVLRLAIYLLIPCAVYFGDVSRSAWQDGMGLSLYNASFGLMALLMIVISRFSRRQEGFKSTPLDFLIVMLAVVAPNLPVQRLNEYQLGMTAARIIMLYFSFEVLFAELRGKSFPISVLTASSLLVMAFH</sequence>
<dbReference type="GO" id="GO:0046872">
    <property type="term" value="F:metal ion binding"/>
    <property type="evidence" value="ECO:0007669"/>
    <property type="project" value="UniProtKB-KW"/>
</dbReference>
<dbReference type="PANTHER" id="PTHR22926:SF3">
    <property type="entry name" value="UNDECAPRENYL-PHOSPHATE ALPHA-N-ACETYLGLUCOSAMINYL 1-PHOSPHATE TRANSFERASE"/>
    <property type="match status" value="1"/>
</dbReference>
<evidence type="ECO:0000256" key="7">
    <source>
        <dbReference type="PIRSR" id="PIRSR600715-1"/>
    </source>
</evidence>
<accession>A0AAW4LC98</accession>
<evidence type="ECO:0000256" key="4">
    <source>
        <dbReference type="ARBA" id="ARBA00022692"/>
    </source>
</evidence>
<keyword evidence="7" id="KW-0460">Magnesium</keyword>
<feature type="transmembrane region" description="Helical" evidence="8">
    <location>
        <begin position="211"/>
        <end position="231"/>
    </location>
</feature>
<feature type="transmembrane region" description="Helical" evidence="8">
    <location>
        <begin position="237"/>
        <end position="259"/>
    </location>
</feature>
<evidence type="ECO:0000256" key="3">
    <source>
        <dbReference type="ARBA" id="ARBA00022679"/>
    </source>
</evidence>
<name>A0AAW4LC98_9BACT</name>
<evidence type="ECO:0000313" key="9">
    <source>
        <dbReference type="EMBL" id="MBT0666190.1"/>
    </source>
</evidence>
<evidence type="ECO:0000313" key="10">
    <source>
        <dbReference type="Proteomes" id="UP000811899"/>
    </source>
</evidence>
<dbReference type="GO" id="GO:0016780">
    <property type="term" value="F:phosphotransferase activity, for other substituted phosphate groups"/>
    <property type="evidence" value="ECO:0007669"/>
    <property type="project" value="InterPro"/>
</dbReference>
<dbReference type="GO" id="GO:0044038">
    <property type="term" value="P:cell wall macromolecule biosynthetic process"/>
    <property type="evidence" value="ECO:0007669"/>
    <property type="project" value="TreeGrafter"/>
</dbReference>
<dbReference type="RefSeq" id="WP_214172962.1">
    <property type="nucleotide sequence ID" value="NZ_JAHCVJ010000009.1"/>
</dbReference>
<feature type="transmembrane region" description="Helical" evidence="8">
    <location>
        <begin position="6"/>
        <end position="26"/>
    </location>
</feature>
<feature type="transmembrane region" description="Helical" evidence="8">
    <location>
        <begin position="360"/>
        <end position="380"/>
    </location>
</feature>
<feature type="transmembrane region" description="Helical" evidence="8">
    <location>
        <begin position="132"/>
        <end position="151"/>
    </location>
</feature>
<dbReference type="EMBL" id="JAHCVJ010000009">
    <property type="protein sequence ID" value="MBT0666190.1"/>
    <property type="molecule type" value="Genomic_DNA"/>
</dbReference>
<comment type="caution">
    <text evidence="9">The sequence shown here is derived from an EMBL/GenBank/DDBJ whole genome shotgun (WGS) entry which is preliminary data.</text>
</comment>
<dbReference type="GO" id="GO:0005886">
    <property type="term" value="C:plasma membrane"/>
    <property type="evidence" value="ECO:0007669"/>
    <property type="project" value="UniProtKB-SubCell"/>
</dbReference>